<dbReference type="Pfam" id="PF12833">
    <property type="entry name" value="HTH_18"/>
    <property type="match status" value="1"/>
</dbReference>
<protein>
    <submittedName>
        <fullName evidence="11">Response regulator</fullName>
    </submittedName>
</protein>
<feature type="domain" description="HTH araC/xylS-type" evidence="9">
    <location>
        <begin position="145"/>
        <end position="244"/>
    </location>
</feature>
<feature type="modified residue" description="4-aspartylphosphate" evidence="8">
    <location>
        <position position="55"/>
    </location>
</feature>
<dbReference type="PRINTS" id="PR00032">
    <property type="entry name" value="HTHARAC"/>
</dbReference>
<dbReference type="SUPFAM" id="SSF46689">
    <property type="entry name" value="Homeodomain-like"/>
    <property type="match status" value="2"/>
</dbReference>
<dbReference type="EMBL" id="CP147403">
    <property type="protein sequence ID" value="WXB88340.1"/>
    <property type="molecule type" value="Genomic_DNA"/>
</dbReference>
<evidence type="ECO:0000256" key="1">
    <source>
        <dbReference type="ARBA" id="ARBA00004496"/>
    </source>
</evidence>
<keyword evidence="5" id="KW-0805">Transcription regulation</keyword>
<dbReference type="RefSeq" id="WP_338787230.1">
    <property type="nucleotide sequence ID" value="NZ_CP147403.1"/>
</dbReference>
<evidence type="ECO:0000256" key="2">
    <source>
        <dbReference type="ARBA" id="ARBA00022490"/>
    </source>
</evidence>
<reference evidence="11 12" key="1">
    <citation type="submission" date="2024-02" db="EMBL/GenBank/DDBJ databases">
        <title>Seven novel Bacillus-like species.</title>
        <authorList>
            <person name="Liu G."/>
        </authorList>
    </citation>
    <scope>NUCLEOTIDE SEQUENCE [LARGE SCALE GENOMIC DNA]</scope>
    <source>
        <strain evidence="11 12">FJAT-53654</strain>
    </source>
</reference>
<evidence type="ECO:0000259" key="9">
    <source>
        <dbReference type="PROSITE" id="PS01124"/>
    </source>
</evidence>
<keyword evidence="4" id="KW-0902">Two-component regulatory system</keyword>
<keyword evidence="3 8" id="KW-0597">Phosphoprotein</keyword>
<evidence type="ECO:0000256" key="8">
    <source>
        <dbReference type="PROSITE-ProRule" id="PRU00169"/>
    </source>
</evidence>
<dbReference type="InterPro" id="IPR011006">
    <property type="entry name" value="CheY-like_superfamily"/>
</dbReference>
<evidence type="ECO:0000313" key="12">
    <source>
        <dbReference type="Proteomes" id="UP001368328"/>
    </source>
</evidence>
<name>A0ABZ2MT35_9BACI</name>
<dbReference type="SMART" id="SM00448">
    <property type="entry name" value="REC"/>
    <property type="match status" value="1"/>
</dbReference>
<dbReference type="PROSITE" id="PS50110">
    <property type="entry name" value="RESPONSE_REGULATORY"/>
    <property type="match status" value="1"/>
</dbReference>
<evidence type="ECO:0000259" key="10">
    <source>
        <dbReference type="PROSITE" id="PS50110"/>
    </source>
</evidence>
<dbReference type="CDD" id="cd17536">
    <property type="entry name" value="REC_YesN-like"/>
    <property type="match status" value="1"/>
</dbReference>
<sequence length="244" mass="28565">MFKLMIVDDEPIILQGIKDMVLESKTAFTKIVVANDGFEALDKMEYFQPDLIITDIQMPEMTGLEFIRQARRKQVKRFIILTGFDVFEYARQAIQLKVVDYLLKPINEQDLFRLLKKISVELTDEKKLDQNNSQEQNGQPNDNIKILVKYMKSNYMNDISLSDAGEYLNMHPVYIGQIFKKATGCTFVHFLNQLRVEKAKEMLKEMKDLSLEKIAKCVGYDNPRTFYKVFRKYTGKTPGQFREE</sequence>
<proteinExistence type="predicted"/>
<organism evidence="11 12">
    <name type="scientific">Metabacillus rhizosphaerae</name>
    <dbReference type="NCBI Taxonomy" id="3117747"/>
    <lineage>
        <taxon>Bacteria</taxon>
        <taxon>Bacillati</taxon>
        <taxon>Bacillota</taxon>
        <taxon>Bacilli</taxon>
        <taxon>Bacillales</taxon>
        <taxon>Bacillaceae</taxon>
        <taxon>Metabacillus</taxon>
    </lineage>
</organism>
<dbReference type="Pfam" id="PF00072">
    <property type="entry name" value="Response_reg"/>
    <property type="match status" value="1"/>
</dbReference>
<dbReference type="InterPro" id="IPR001789">
    <property type="entry name" value="Sig_transdc_resp-reg_receiver"/>
</dbReference>
<dbReference type="InterPro" id="IPR009057">
    <property type="entry name" value="Homeodomain-like_sf"/>
</dbReference>
<dbReference type="InterPro" id="IPR020449">
    <property type="entry name" value="Tscrpt_reg_AraC-type_HTH"/>
</dbReference>
<feature type="domain" description="Response regulatory" evidence="10">
    <location>
        <begin position="3"/>
        <end position="119"/>
    </location>
</feature>
<keyword evidence="6" id="KW-0238">DNA-binding</keyword>
<dbReference type="PROSITE" id="PS01124">
    <property type="entry name" value="HTH_ARAC_FAMILY_2"/>
    <property type="match status" value="1"/>
</dbReference>
<evidence type="ECO:0000256" key="3">
    <source>
        <dbReference type="ARBA" id="ARBA00022553"/>
    </source>
</evidence>
<evidence type="ECO:0000256" key="7">
    <source>
        <dbReference type="ARBA" id="ARBA00023163"/>
    </source>
</evidence>
<dbReference type="InterPro" id="IPR051552">
    <property type="entry name" value="HptR"/>
</dbReference>
<dbReference type="Proteomes" id="UP001368328">
    <property type="component" value="Chromosome"/>
</dbReference>
<dbReference type="PANTHER" id="PTHR42713:SF3">
    <property type="entry name" value="TRANSCRIPTIONAL REGULATORY PROTEIN HPTR"/>
    <property type="match status" value="1"/>
</dbReference>
<dbReference type="SMART" id="SM00342">
    <property type="entry name" value="HTH_ARAC"/>
    <property type="match status" value="1"/>
</dbReference>
<gene>
    <name evidence="11" type="ORF">WCV66_24595</name>
</gene>
<dbReference type="Gene3D" id="3.40.50.2300">
    <property type="match status" value="1"/>
</dbReference>
<dbReference type="SUPFAM" id="SSF52172">
    <property type="entry name" value="CheY-like"/>
    <property type="match status" value="1"/>
</dbReference>
<dbReference type="InterPro" id="IPR018060">
    <property type="entry name" value="HTH_AraC"/>
</dbReference>
<keyword evidence="2" id="KW-0963">Cytoplasm</keyword>
<dbReference type="Gene3D" id="1.10.10.60">
    <property type="entry name" value="Homeodomain-like"/>
    <property type="match status" value="2"/>
</dbReference>
<dbReference type="PANTHER" id="PTHR42713">
    <property type="entry name" value="HISTIDINE KINASE-RELATED"/>
    <property type="match status" value="1"/>
</dbReference>
<keyword evidence="7" id="KW-0804">Transcription</keyword>
<evidence type="ECO:0000256" key="5">
    <source>
        <dbReference type="ARBA" id="ARBA00023015"/>
    </source>
</evidence>
<evidence type="ECO:0000313" key="11">
    <source>
        <dbReference type="EMBL" id="WXB88340.1"/>
    </source>
</evidence>
<evidence type="ECO:0000256" key="6">
    <source>
        <dbReference type="ARBA" id="ARBA00023125"/>
    </source>
</evidence>
<accession>A0ABZ2MT35</accession>
<evidence type="ECO:0000256" key="4">
    <source>
        <dbReference type="ARBA" id="ARBA00023012"/>
    </source>
</evidence>
<comment type="subcellular location">
    <subcellularLocation>
        <location evidence="1">Cytoplasm</location>
    </subcellularLocation>
</comment>
<keyword evidence="12" id="KW-1185">Reference proteome</keyword>